<dbReference type="AlphaFoldDB" id="X0VK64"/>
<feature type="non-terminal residue" evidence="1">
    <location>
        <position position="199"/>
    </location>
</feature>
<reference evidence="1" key="1">
    <citation type="journal article" date="2014" name="Front. Microbiol.">
        <title>High frequency of phylogenetically diverse reductive dehalogenase-homologous genes in deep subseafloor sedimentary metagenomes.</title>
        <authorList>
            <person name="Kawai M."/>
            <person name="Futagami T."/>
            <person name="Toyoda A."/>
            <person name="Takaki Y."/>
            <person name="Nishi S."/>
            <person name="Hori S."/>
            <person name="Arai W."/>
            <person name="Tsubouchi T."/>
            <person name="Morono Y."/>
            <person name="Uchiyama I."/>
            <person name="Ito T."/>
            <person name="Fujiyama A."/>
            <person name="Inagaki F."/>
            <person name="Takami H."/>
        </authorList>
    </citation>
    <scope>NUCLEOTIDE SEQUENCE</scope>
    <source>
        <strain evidence="1">Expedition CK06-06</strain>
    </source>
</reference>
<protein>
    <submittedName>
        <fullName evidence="1">Uncharacterized protein</fullName>
    </submittedName>
</protein>
<comment type="caution">
    <text evidence="1">The sequence shown here is derived from an EMBL/GenBank/DDBJ whole genome shotgun (WGS) entry which is preliminary data.</text>
</comment>
<sequence>MTGAGDGGRFGCALFIAATALLVMQNAENIWTTSEVPADIPTTSAMDPLPNIEAAIKPTSPIPRACSRDTRFARVGEDTFHQSANHNGIIMAIIHSYLLKCPGLDENIIQKIPIGMAVIAAVANFLSQTDSCSRLDSHFHREKRIVLAATMIIKKVKTAVPITESAFRPFVNIATPTAMAPAAISPKKSRWRPRIGSTA</sequence>
<dbReference type="EMBL" id="BARS01022139">
    <property type="protein sequence ID" value="GAG11592.1"/>
    <property type="molecule type" value="Genomic_DNA"/>
</dbReference>
<evidence type="ECO:0000313" key="1">
    <source>
        <dbReference type="EMBL" id="GAG11592.1"/>
    </source>
</evidence>
<accession>X0VK64</accession>
<gene>
    <name evidence="1" type="ORF">S01H1_35428</name>
</gene>
<proteinExistence type="predicted"/>
<name>X0VK64_9ZZZZ</name>
<organism evidence="1">
    <name type="scientific">marine sediment metagenome</name>
    <dbReference type="NCBI Taxonomy" id="412755"/>
    <lineage>
        <taxon>unclassified sequences</taxon>
        <taxon>metagenomes</taxon>
        <taxon>ecological metagenomes</taxon>
    </lineage>
</organism>